<evidence type="ECO:0000313" key="2">
    <source>
        <dbReference type="Proteomes" id="UP000230605"/>
    </source>
</evidence>
<dbReference type="PANTHER" id="PTHR45458">
    <property type="entry name" value="SHORT-CHAIN DEHYDROGENASE/REDUCTASE SDR"/>
    <property type="match status" value="1"/>
</dbReference>
<dbReference type="GO" id="GO:0016616">
    <property type="term" value="F:oxidoreductase activity, acting on the CH-OH group of donors, NAD or NADP as acceptor"/>
    <property type="evidence" value="ECO:0007669"/>
    <property type="project" value="TreeGrafter"/>
</dbReference>
<dbReference type="InterPro" id="IPR002347">
    <property type="entry name" value="SDR_fam"/>
</dbReference>
<dbReference type="Proteomes" id="UP000230605">
    <property type="component" value="Chromosome 6"/>
</dbReference>
<proteinExistence type="predicted"/>
<dbReference type="EMBL" id="LKMD01000104">
    <property type="protein sequence ID" value="PIA94242.1"/>
    <property type="molecule type" value="Genomic_DNA"/>
</dbReference>
<dbReference type="AlphaFoldDB" id="A0A2G5HPU3"/>
<evidence type="ECO:0000313" key="1">
    <source>
        <dbReference type="EMBL" id="PIA94242.1"/>
    </source>
</evidence>
<gene>
    <name evidence="1" type="ORF">CB0940_08632</name>
</gene>
<comment type="caution">
    <text evidence="1">The sequence shown here is derived from an EMBL/GenBank/DDBJ whole genome shotgun (WGS) entry which is preliminary data.</text>
</comment>
<reference evidence="1 2" key="1">
    <citation type="submission" date="2015-10" db="EMBL/GenBank/DDBJ databases">
        <title>The cercosporin biosynthetic gene cluster was horizontally transferred to several fungal lineages and shown to be expanded in Cercospora beticola based on microsynteny with recipient genomes.</title>
        <authorList>
            <person name="De Jonge R."/>
            <person name="Ebert M.K."/>
            <person name="Suttle J.C."/>
            <person name="Jurick Ii W.M."/>
            <person name="Secor G.A."/>
            <person name="Thomma B.P."/>
            <person name="Van De Peer Y."/>
            <person name="Bolton M.D."/>
        </authorList>
    </citation>
    <scope>NUCLEOTIDE SEQUENCE [LARGE SCALE GENOMIC DNA]</scope>
    <source>
        <strain evidence="1 2">09-40</strain>
    </source>
</reference>
<organism evidence="1 2">
    <name type="scientific">Cercospora beticola</name>
    <name type="common">Sugarbeet leaf spot fungus</name>
    <dbReference type="NCBI Taxonomy" id="122368"/>
    <lineage>
        <taxon>Eukaryota</taxon>
        <taxon>Fungi</taxon>
        <taxon>Dikarya</taxon>
        <taxon>Ascomycota</taxon>
        <taxon>Pezizomycotina</taxon>
        <taxon>Dothideomycetes</taxon>
        <taxon>Dothideomycetidae</taxon>
        <taxon>Mycosphaerellales</taxon>
        <taxon>Mycosphaerellaceae</taxon>
        <taxon>Cercospora</taxon>
    </lineage>
</organism>
<dbReference type="SUPFAM" id="SSF51735">
    <property type="entry name" value="NAD(P)-binding Rossmann-fold domains"/>
    <property type="match status" value="1"/>
</dbReference>
<dbReference type="PANTHER" id="PTHR45458:SF3">
    <property type="entry name" value="CHAIN DEHYDROGENASE (ATSC), PUTATIVE-RELATED"/>
    <property type="match status" value="1"/>
</dbReference>
<dbReference type="PRINTS" id="PR00081">
    <property type="entry name" value="GDHRDH"/>
</dbReference>
<dbReference type="InterPro" id="IPR052184">
    <property type="entry name" value="SDR_enzymes"/>
</dbReference>
<protein>
    <submittedName>
        <fullName evidence="1">Putative oxidoreductase</fullName>
    </submittedName>
</protein>
<dbReference type="Pfam" id="PF00106">
    <property type="entry name" value="adh_short"/>
    <property type="match status" value="1"/>
</dbReference>
<dbReference type="InterPro" id="IPR036291">
    <property type="entry name" value="NAD(P)-bd_dom_sf"/>
</dbReference>
<sequence length="299" mass="32460">MYGLKFRCRRPYRHSQRKHVYRSPSRQRKTHSIMPSYLITGASRGLGYAWIKHLSSDSSNTVFALVRNKAATEEKLSSDDTKNVHVLQADITDLPALQAAAEEVSKVTNGSLDILIHNAALLVGASAFTTVLGQSPEDLATELTDSFHSNVVGSSYVLNAFLPLIRAGKEKKIAVITSGMADLELVNKYSIALATPYAVSKAASNLLVGKYHAALGKSEGILVFSISPGVVNTQTGELTEEQKKVVGGMMAQFAEVAPHWKGPITAEESVTKQLEVIERATVEEFGGAFVSHYGNQQWL</sequence>
<accession>A0A2G5HPU3</accession>
<name>A0A2G5HPU3_CERBT</name>
<dbReference type="OrthoDB" id="7289984at2759"/>
<dbReference type="Gene3D" id="3.40.50.720">
    <property type="entry name" value="NAD(P)-binding Rossmann-like Domain"/>
    <property type="match status" value="1"/>
</dbReference>